<dbReference type="InterPro" id="IPR009600">
    <property type="entry name" value="PIG-U"/>
</dbReference>
<dbReference type="EMBL" id="JADNRY010000317">
    <property type="protein sequence ID" value="KAF9059205.1"/>
    <property type="molecule type" value="Genomic_DNA"/>
</dbReference>
<feature type="transmembrane region" description="Helical" evidence="9">
    <location>
        <begin position="74"/>
        <end position="93"/>
    </location>
</feature>
<evidence type="ECO:0000256" key="6">
    <source>
        <dbReference type="ARBA" id="ARBA00022824"/>
    </source>
</evidence>
<keyword evidence="11" id="KW-1185">Reference proteome</keyword>
<keyword evidence="8 9" id="KW-0472">Membrane</keyword>
<organism evidence="10 11">
    <name type="scientific">Rhodocollybia butyracea</name>
    <dbReference type="NCBI Taxonomy" id="206335"/>
    <lineage>
        <taxon>Eukaryota</taxon>
        <taxon>Fungi</taxon>
        <taxon>Dikarya</taxon>
        <taxon>Basidiomycota</taxon>
        <taxon>Agaricomycotina</taxon>
        <taxon>Agaricomycetes</taxon>
        <taxon>Agaricomycetidae</taxon>
        <taxon>Agaricales</taxon>
        <taxon>Marasmiineae</taxon>
        <taxon>Omphalotaceae</taxon>
        <taxon>Rhodocollybia</taxon>
    </lineage>
</organism>
<evidence type="ECO:0000256" key="5">
    <source>
        <dbReference type="ARBA" id="ARBA00022692"/>
    </source>
</evidence>
<protein>
    <submittedName>
        <fullName evidence="10">GPI transamidase subunit PIG-U</fullName>
    </submittedName>
</protein>
<evidence type="ECO:0000313" key="10">
    <source>
        <dbReference type="EMBL" id="KAF9059205.1"/>
    </source>
</evidence>
<feature type="transmembrane region" description="Helical" evidence="9">
    <location>
        <begin position="272"/>
        <end position="288"/>
    </location>
</feature>
<comment type="subcellular location">
    <subcellularLocation>
        <location evidence="1">Endoplasmic reticulum membrane</location>
        <topology evidence="1">Multi-pass membrane protein</topology>
    </subcellularLocation>
</comment>
<evidence type="ECO:0000256" key="4">
    <source>
        <dbReference type="ARBA" id="ARBA00022502"/>
    </source>
</evidence>
<feature type="transmembrane region" description="Helical" evidence="9">
    <location>
        <begin position="35"/>
        <end position="53"/>
    </location>
</feature>
<comment type="caution">
    <text evidence="10">The sequence shown here is derived from an EMBL/GenBank/DDBJ whole genome shotgun (WGS) entry which is preliminary data.</text>
</comment>
<dbReference type="GO" id="GO:0016255">
    <property type="term" value="P:attachment of GPI anchor to protein"/>
    <property type="evidence" value="ECO:0007669"/>
    <property type="project" value="InterPro"/>
</dbReference>
<dbReference type="GO" id="GO:0006506">
    <property type="term" value="P:GPI anchor biosynthetic process"/>
    <property type="evidence" value="ECO:0007669"/>
    <property type="project" value="UniProtKB-KW"/>
</dbReference>
<dbReference type="AlphaFoldDB" id="A0A9P5TX87"/>
<keyword evidence="7 9" id="KW-1133">Transmembrane helix</keyword>
<evidence type="ECO:0000256" key="1">
    <source>
        <dbReference type="ARBA" id="ARBA00004477"/>
    </source>
</evidence>
<evidence type="ECO:0000256" key="9">
    <source>
        <dbReference type="SAM" id="Phobius"/>
    </source>
</evidence>
<feature type="transmembrane region" description="Helical" evidence="9">
    <location>
        <begin position="247"/>
        <end position="265"/>
    </location>
</feature>
<evidence type="ECO:0000256" key="2">
    <source>
        <dbReference type="ARBA" id="ARBA00004687"/>
    </source>
</evidence>
<dbReference type="PANTHER" id="PTHR13121:SF0">
    <property type="entry name" value="PHOSPHATIDYLINOSITOL GLYCAN ANCHOR BIOSYNTHESIS CLASS U PROTEIN"/>
    <property type="match status" value="1"/>
</dbReference>
<dbReference type="Proteomes" id="UP000772434">
    <property type="component" value="Unassembled WGS sequence"/>
</dbReference>
<reference evidence="10" key="1">
    <citation type="submission" date="2020-11" db="EMBL/GenBank/DDBJ databases">
        <authorList>
            <consortium name="DOE Joint Genome Institute"/>
            <person name="Ahrendt S."/>
            <person name="Riley R."/>
            <person name="Andreopoulos W."/>
            <person name="Labutti K."/>
            <person name="Pangilinan J."/>
            <person name="Ruiz-Duenas F.J."/>
            <person name="Barrasa J.M."/>
            <person name="Sanchez-Garcia M."/>
            <person name="Camarero S."/>
            <person name="Miyauchi S."/>
            <person name="Serrano A."/>
            <person name="Linde D."/>
            <person name="Babiker R."/>
            <person name="Drula E."/>
            <person name="Ayuso-Fernandez I."/>
            <person name="Pacheco R."/>
            <person name="Padilla G."/>
            <person name="Ferreira P."/>
            <person name="Barriuso J."/>
            <person name="Kellner H."/>
            <person name="Castanera R."/>
            <person name="Alfaro M."/>
            <person name="Ramirez L."/>
            <person name="Pisabarro A.G."/>
            <person name="Kuo A."/>
            <person name="Tritt A."/>
            <person name="Lipzen A."/>
            <person name="He G."/>
            <person name="Yan M."/>
            <person name="Ng V."/>
            <person name="Cullen D."/>
            <person name="Martin F."/>
            <person name="Rosso M.-N."/>
            <person name="Henrissat B."/>
            <person name="Hibbett D."/>
            <person name="Martinez A.T."/>
            <person name="Grigoriev I.V."/>
        </authorList>
    </citation>
    <scope>NUCLEOTIDE SEQUENCE</scope>
    <source>
        <strain evidence="10">AH 40177</strain>
    </source>
</reference>
<feature type="transmembrane region" description="Helical" evidence="9">
    <location>
        <begin position="348"/>
        <end position="369"/>
    </location>
</feature>
<name>A0A9P5TX87_9AGAR</name>
<keyword evidence="6" id="KW-0256">Endoplasmic reticulum</keyword>
<accession>A0A9P5TX87</accession>
<sequence length="392" mass="43985">MKGIYEGGVFRHSPLYIPVNYLRLPFLFNLFGEDFLSAALYTGVDVFAAYALVRIWTARQRKQTLSSESTESKSSLLIIIYTLNPLIILPSLARSTSSVDNAVLLTAICLACEWSTSEVASPAHKETEVSSPSLTDKVDQATPPFALGALFFLALRTHLSIDALILVPPMFMLIFSSPASRLRRPGPFKYAQKYDRPYSFLRQDFVEISLFILLWTALAALTLPSLTPNPGVWWYFFTEMFDHFRPFFLMVFSLHLLLYVAPICIKFQHDPLYSIFILIGILATLKPYPTLSDHGLFVGMWVVMSEVHPYLRHPLPTLLTLLHSSLLQPLFAHLWLTHGTGNANFYYASTLVGACAGGLGIVDSIWAGLRIAVEKGESRNEALEEKEVVTQQ</sequence>
<proteinExistence type="inferred from homology"/>
<evidence type="ECO:0000313" key="11">
    <source>
        <dbReference type="Proteomes" id="UP000772434"/>
    </source>
</evidence>
<keyword evidence="4" id="KW-0337">GPI-anchor biosynthesis</keyword>
<gene>
    <name evidence="10" type="ORF">BDP27DRAFT_1431665</name>
</gene>
<evidence type="ECO:0000256" key="3">
    <source>
        <dbReference type="ARBA" id="ARBA00010026"/>
    </source>
</evidence>
<dbReference type="OrthoDB" id="549017at2759"/>
<comment type="similarity">
    <text evidence="3">Belongs to the PIGU family.</text>
</comment>
<feature type="transmembrane region" description="Helical" evidence="9">
    <location>
        <begin position="205"/>
        <end position="227"/>
    </location>
</feature>
<evidence type="ECO:0000256" key="7">
    <source>
        <dbReference type="ARBA" id="ARBA00022989"/>
    </source>
</evidence>
<dbReference type="GO" id="GO:0042765">
    <property type="term" value="C:GPI-anchor transamidase complex"/>
    <property type="evidence" value="ECO:0007669"/>
    <property type="project" value="InterPro"/>
</dbReference>
<feature type="transmembrane region" description="Helical" evidence="9">
    <location>
        <begin position="145"/>
        <end position="175"/>
    </location>
</feature>
<dbReference type="Pfam" id="PF06728">
    <property type="entry name" value="PIG-U"/>
    <property type="match status" value="1"/>
</dbReference>
<dbReference type="PANTHER" id="PTHR13121">
    <property type="entry name" value="GPI TRANSAMIDASE COMPONENT PIG-U"/>
    <property type="match status" value="1"/>
</dbReference>
<comment type="pathway">
    <text evidence="2">Glycolipid biosynthesis; glycosylphosphatidylinositol-anchor biosynthesis.</text>
</comment>
<evidence type="ECO:0000256" key="8">
    <source>
        <dbReference type="ARBA" id="ARBA00023136"/>
    </source>
</evidence>
<keyword evidence="5 9" id="KW-0812">Transmembrane</keyword>